<protein>
    <recommendedName>
        <fullName evidence="4">Phage baseplate assembly protein</fullName>
    </recommendedName>
</protein>
<dbReference type="Proteomes" id="UP001226389">
    <property type="component" value="Unassembled WGS sequence"/>
</dbReference>
<dbReference type="InterPro" id="IPR011749">
    <property type="entry name" value="CHP02243"/>
</dbReference>
<feature type="compositionally biased region" description="Pro residues" evidence="1">
    <location>
        <begin position="702"/>
        <end position="711"/>
    </location>
</feature>
<proteinExistence type="predicted"/>
<feature type="region of interest" description="Disordered" evidence="1">
    <location>
        <begin position="691"/>
        <end position="711"/>
    </location>
</feature>
<dbReference type="EMBL" id="JAUSSY010000020">
    <property type="protein sequence ID" value="MDQ0120851.1"/>
    <property type="molecule type" value="Genomic_DNA"/>
</dbReference>
<dbReference type="RefSeq" id="WP_307493155.1">
    <property type="nucleotide sequence ID" value="NZ_JAUSSY010000020.1"/>
</dbReference>
<accession>A0ABT9UNZ6</accession>
<comment type="caution">
    <text evidence="2">The sequence shown here is derived from an EMBL/GenBank/DDBJ whole genome shotgun (WGS) entry which is preliminary data.</text>
</comment>
<organism evidence="2 3">
    <name type="scientific">Pseudarthrobacter defluvii</name>
    <dbReference type="NCBI Taxonomy" id="410837"/>
    <lineage>
        <taxon>Bacteria</taxon>
        <taxon>Bacillati</taxon>
        <taxon>Actinomycetota</taxon>
        <taxon>Actinomycetes</taxon>
        <taxon>Micrococcales</taxon>
        <taxon>Micrococcaceae</taxon>
        <taxon>Pseudarthrobacter</taxon>
    </lineage>
</organism>
<dbReference type="NCBIfam" id="TIGR02243">
    <property type="entry name" value="putative baseplate assembly protein"/>
    <property type="match status" value="1"/>
</dbReference>
<reference evidence="2 3" key="1">
    <citation type="submission" date="2023-07" db="EMBL/GenBank/DDBJ databases">
        <title>Sorghum-associated microbial communities from plants grown in Nebraska, USA.</title>
        <authorList>
            <person name="Schachtman D."/>
        </authorList>
    </citation>
    <scope>NUCLEOTIDE SEQUENCE [LARGE SCALE GENOMIC DNA]</scope>
    <source>
        <strain evidence="2 3">DS994</strain>
    </source>
</reference>
<gene>
    <name evidence="2" type="ORF">J2T22_004061</name>
</gene>
<keyword evidence="3" id="KW-1185">Reference proteome</keyword>
<evidence type="ECO:0000313" key="2">
    <source>
        <dbReference type="EMBL" id="MDQ0120851.1"/>
    </source>
</evidence>
<sequence length="711" mass="77388">MALIGPILDNRTQEQLRDELVRRIPAYSPDWTNYNESDPGIVLLELFAHLGESLLYRFNQIPETTRIEFLRLLGVQPRPAQPAEVLLSATTEQQAGEQVLKESEAVAGDVSFQTTDELYVWPITAVAAGKMATDAGAGDSRADALSRAKIAAEDAEFYRTVVTPLDPNLPDATTIDVSKQIDRALWVALLAPPTIDRAMFAPRTLFLGIVFDERFETPPVLEKLTRDETDALRSGALTDTPPATLWELWTGADSSLVPLPLLGDTTHGMVTTGVVKLELPALPLLRGPGNGLADNPPIIDDDDIRGRIVAWLRVTRPASNDIGDAIHRVRWVGANCVSAEQSSTPPPELLGSGTGDADQRFPLNHSPVIPKTVKLQVEEPDGWTDWLEVENFAISTLDDRHFTVDQENGAVVFGRARVPQLGERIRVPSYRYSEGKKGNLPPRSITAFTQHPAVTVSNPFAAAGGADSMPLSDALAAIPGEVHRRDRAVTPDDYRALALEVTDVARAEVLPTFHPDTPTIEAAGVTSVLILPDEDVRDPDAPVPDIGLLRRVARYLQPRRLVTAELYVIPPEYVRVAVSIGVQVRTGYQVDAVRRWVEKIVRHYLSPVPPNGPDGQGWPLGRTLRAAELEAVAVQVEGVEYAVGTRLAVVTPETETTPRYVVEQNVVALQAWQLPAVVAIDVERGDPLFPGTSSGPALTPKVPVPLPPEVC</sequence>
<name>A0ABT9UNZ6_9MICC</name>
<evidence type="ECO:0000256" key="1">
    <source>
        <dbReference type="SAM" id="MobiDB-lite"/>
    </source>
</evidence>
<evidence type="ECO:0000313" key="3">
    <source>
        <dbReference type="Proteomes" id="UP001226389"/>
    </source>
</evidence>
<evidence type="ECO:0008006" key="4">
    <source>
        <dbReference type="Google" id="ProtNLM"/>
    </source>
</evidence>